<dbReference type="Proteomes" id="UP000007392">
    <property type="component" value="Chromosome"/>
</dbReference>
<evidence type="ECO:0000313" key="1">
    <source>
        <dbReference type="EMBL" id="AGN70744.1"/>
    </source>
</evidence>
<dbReference type="KEGG" id="pmw:B2K_39795"/>
<accession>R9ULL8</accession>
<sequence length="47" mass="5227">MLCKQQNESCRTGRAGILRQICALEKQLTQDLALAKTVQALPEKQKA</sequence>
<gene>
    <name evidence="1" type="ORF">B2K_39795</name>
</gene>
<protein>
    <submittedName>
        <fullName evidence="1">Uncharacterized protein</fullName>
    </submittedName>
</protein>
<name>R9ULL8_9BACL</name>
<dbReference type="EMBL" id="CP003422">
    <property type="protein sequence ID" value="AGN70744.1"/>
    <property type="molecule type" value="Genomic_DNA"/>
</dbReference>
<dbReference type="HOGENOM" id="CLU_3171078_0_0_9"/>
<organism evidence="1 2">
    <name type="scientific">Paenibacillus mucilaginosus K02</name>
    <dbReference type="NCBI Taxonomy" id="997761"/>
    <lineage>
        <taxon>Bacteria</taxon>
        <taxon>Bacillati</taxon>
        <taxon>Bacillota</taxon>
        <taxon>Bacilli</taxon>
        <taxon>Bacillales</taxon>
        <taxon>Paenibacillaceae</taxon>
        <taxon>Paenibacillus</taxon>
    </lineage>
</organism>
<proteinExistence type="predicted"/>
<evidence type="ECO:0000313" key="2">
    <source>
        <dbReference type="Proteomes" id="UP000007392"/>
    </source>
</evidence>
<reference evidence="1 2" key="1">
    <citation type="submission" date="2013-06" db="EMBL/GenBank/DDBJ databases">
        <title>Complete genome sequence of Paenibacillus mucilaginosus K02.</title>
        <authorList>
            <person name="Xiao B."/>
            <person name="Sun L."/>
            <person name="Xiao L."/>
            <person name="Lian B."/>
        </authorList>
    </citation>
    <scope>NUCLEOTIDE SEQUENCE [LARGE SCALE GENOMIC DNA]</scope>
    <source>
        <strain evidence="1 2">K02</strain>
    </source>
</reference>
<dbReference type="AlphaFoldDB" id="R9ULL8"/>